<feature type="transmembrane region" description="Helical" evidence="6">
    <location>
        <begin position="74"/>
        <end position="94"/>
    </location>
</feature>
<evidence type="ECO:0000259" key="8">
    <source>
        <dbReference type="PROSITE" id="PS51012"/>
    </source>
</evidence>
<comment type="subcellular location">
    <subcellularLocation>
        <location evidence="6">Cell membrane</location>
        <topology evidence="6">Multi-pass membrane protein</topology>
    </subcellularLocation>
    <subcellularLocation>
        <location evidence="1">Membrane</location>
        <topology evidence="1">Multi-pass membrane protein</topology>
    </subcellularLocation>
</comment>
<proteinExistence type="inferred from homology"/>
<accession>A0A1I5SI85</accession>
<dbReference type="EMBL" id="FOWW01000003">
    <property type="protein sequence ID" value="SFP70480.1"/>
    <property type="molecule type" value="Genomic_DNA"/>
</dbReference>
<keyword evidence="2 6" id="KW-0812">Transmembrane</keyword>
<name>A0A1I5SI85_9PSEU</name>
<gene>
    <name evidence="9" type="ORF">SAMN05421810_103148</name>
</gene>
<keyword evidence="10" id="KW-1185">Reference proteome</keyword>
<feature type="transmembrane region" description="Helical" evidence="6">
    <location>
        <begin position="100"/>
        <end position="120"/>
    </location>
</feature>
<dbReference type="GO" id="GO:0140359">
    <property type="term" value="F:ABC-type transporter activity"/>
    <property type="evidence" value="ECO:0007669"/>
    <property type="project" value="InterPro"/>
</dbReference>
<dbReference type="PROSITE" id="PS51012">
    <property type="entry name" value="ABC_TM2"/>
    <property type="match status" value="1"/>
</dbReference>
<keyword evidence="5" id="KW-0046">Antibiotic resistance</keyword>
<evidence type="ECO:0000256" key="7">
    <source>
        <dbReference type="SAM" id="MobiDB-lite"/>
    </source>
</evidence>
<evidence type="ECO:0000256" key="3">
    <source>
        <dbReference type="ARBA" id="ARBA00022989"/>
    </source>
</evidence>
<sequence length="297" mass="31721">MNDNHGAPLTAADRARVSRETSGGVTDTLARAVPTQDLVDRNRPPAPGPLSTSLSFTWRQLLGFKHAPEQLVDVLFMPVLTLLMFNYLFGTAISGSTGDYLQFVLPGVLVQMIVLMSVYTGTSLNNDLTKGIYDRFRTLPIWQPANIVGNLVADVSRFVITVTATVLLGLLLGFRPAGGLPGVVLAALVLLAFAFGVGWVFAALGMLVRKPESVSTTSMAVVFPLTFLSNIFVPAETLPSWLRAFVAVNPISHAATAMRGLMHGTATVGQVGLVLGGSAVLVAVFGSLTMYLYRNRE</sequence>
<organism evidence="9 10">
    <name type="scientific">Amycolatopsis arida</name>
    <dbReference type="NCBI Taxonomy" id="587909"/>
    <lineage>
        <taxon>Bacteria</taxon>
        <taxon>Bacillati</taxon>
        <taxon>Actinomycetota</taxon>
        <taxon>Actinomycetes</taxon>
        <taxon>Pseudonocardiales</taxon>
        <taxon>Pseudonocardiaceae</taxon>
        <taxon>Amycolatopsis</taxon>
    </lineage>
</organism>
<feature type="transmembrane region" description="Helical" evidence="6">
    <location>
        <begin position="183"/>
        <end position="207"/>
    </location>
</feature>
<keyword evidence="4 6" id="KW-0472">Membrane</keyword>
<evidence type="ECO:0000313" key="10">
    <source>
        <dbReference type="Proteomes" id="UP000198727"/>
    </source>
</evidence>
<dbReference type="GO" id="GO:0046677">
    <property type="term" value="P:response to antibiotic"/>
    <property type="evidence" value="ECO:0007669"/>
    <property type="project" value="UniProtKB-KW"/>
</dbReference>
<evidence type="ECO:0000256" key="2">
    <source>
        <dbReference type="ARBA" id="ARBA00022692"/>
    </source>
</evidence>
<evidence type="ECO:0000256" key="5">
    <source>
        <dbReference type="ARBA" id="ARBA00023251"/>
    </source>
</evidence>
<feature type="transmembrane region" description="Helical" evidence="6">
    <location>
        <begin position="271"/>
        <end position="293"/>
    </location>
</feature>
<dbReference type="PANTHER" id="PTHR43229">
    <property type="entry name" value="NODULATION PROTEIN J"/>
    <property type="match status" value="1"/>
</dbReference>
<feature type="transmembrane region" description="Helical" evidence="6">
    <location>
        <begin position="158"/>
        <end position="177"/>
    </location>
</feature>
<dbReference type="AlphaFoldDB" id="A0A1I5SI85"/>
<evidence type="ECO:0000256" key="6">
    <source>
        <dbReference type="RuleBase" id="RU361157"/>
    </source>
</evidence>
<dbReference type="InterPro" id="IPR013525">
    <property type="entry name" value="ABC2_TM"/>
</dbReference>
<protein>
    <recommendedName>
        <fullName evidence="6">Transport permease protein</fullName>
    </recommendedName>
</protein>
<keyword evidence="3 6" id="KW-1133">Transmembrane helix</keyword>
<dbReference type="STRING" id="587909.SAMN05421810_103148"/>
<dbReference type="PIRSF" id="PIRSF006648">
    <property type="entry name" value="DrrB"/>
    <property type="match status" value="1"/>
</dbReference>
<evidence type="ECO:0000256" key="1">
    <source>
        <dbReference type="ARBA" id="ARBA00004141"/>
    </source>
</evidence>
<keyword evidence="6" id="KW-1003">Cell membrane</keyword>
<dbReference type="Pfam" id="PF01061">
    <property type="entry name" value="ABC2_membrane"/>
    <property type="match status" value="1"/>
</dbReference>
<feature type="region of interest" description="Disordered" evidence="7">
    <location>
        <begin position="1"/>
        <end position="26"/>
    </location>
</feature>
<keyword evidence="6" id="KW-0813">Transport</keyword>
<dbReference type="InterPro" id="IPR047817">
    <property type="entry name" value="ABC2_TM_bact-type"/>
</dbReference>
<evidence type="ECO:0000313" key="9">
    <source>
        <dbReference type="EMBL" id="SFP70480.1"/>
    </source>
</evidence>
<dbReference type="InterPro" id="IPR051784">
    <property type="entry name" value="Nod_factor_ABC_transporter"/>
</dbReference>
<evidence type="ECO:0000256" key="4">
    <source>
        <dbReference type="ARBA" id="ARBA00023136"/>
    </source>
</evidence>
<dbReference type="PANTHER" id="PTHR43229:SF2">
    <property type="entry name" value="NODULATION PROTEIN J"/>
    <property type="match status" value="1"/>
</dbReference>
<dbReference type="GO" id="GO:0043190">
    <property type="term" value="C:ATP-binding cassette (ABC) transporter complex"/>
    <property type="evidence" value="ECO:0007669"/>
    <property type="project" value="InterPro"/>
</dbReference>
<dbReference type="Proteomes" id="UP000198727">
    <property type="component" value="Unassembled WGS sequence"/>
</dbReference>
<feature type="domain" description="ABC transmembrane type-2" evidence="8">
    <location>
        <begin position="69"/>
        <end position="296"/>
    </location>
</feature>
<feature type="transmembrane region" description="Helical" evidence="6">
    <location>
        <begin position="214"/>
        <end position="233"/>
    </location>
</feature>
<comment type="similarity">
    <text evidence="6">Belongs to the ABC-2 integral membrane protein family.</text>
</comment>
<reference evidence="10" key="1">
    <citation type="submission" date="2016-10" db="EMBL/GenBank/DDBJ databases">
        <authorList>
            <person name="Varghese N."/>
            <person name="Submissions S."/>
        </authorList>
    </citation>
    <scope>NUCLEOTIDE SEQUENCE [LARGE SCALE GENOMIC DNA]</scope>
    <source>
        <strain evidence="10">CGMCC 4.5579</strain>
    </source>
</reference>
<dbReference type="InterPro" id="IPR000412">
    <property type="entry name" value="ABC_2_transport"/>
</dbReference>
<dbReference type="RefSeq" id="WP_243859472.1">
    <property type="nucleotide sequence ID" value="NZ_FOWW01000003.1"/>
</dbReference>